<protein>
    <submittedName>
        <fullName evidence="1">Uncharacterized protein</fullName>
    </submittedName>
</protein>
<organism evidence="1 2">
    <name type="scientific">Portunus trituberculatus</name>
    <name type="common">Swimming crab</name>
    <name type="synonym">Neptunus trituberculatus</name>
    <dbReference type="NCBI Taxonomy" id="210409"/>
    <lineage>
        <taxon>Eukaryota</taxon>
        <taxon>Metazoa</taxon>
        <taxon>Ecdysozoa</taxon>
        <taxon>Arthropoda</taxon>
        <taxon>Crustacea</taxon>
        <taxon>Multicrustacea</taxon>
        <taxon>Malacostraca</taxon>
        <taxon>Eumalacostraca</taxon>
        <taxon>Eucarida</taxon>
        <taxon>Decapoda</taxon>
        <taxon>Pleocyemata</taxon>
        <taxon>Brachyura</taxon>
        <taxon>Eubrachyura</taxon>
        <taxon>Portunoidea</taxon>
        <taxon>Portunidae</taxon>
        <taxon>Portuninae</taxon>
        <taxon>Portunus</taxon>
    </lineage>
</organism>
<proteinExistence type="predicted"/>
<sequence length="77" mass="8533">MWTVLRKTETSISMVRQSREGIQTHFFQAQFVDSPNMPLKIPLLRCSIGTQCALEGPLPSTLIRTAEAGASNITNLE</sequence>
<comment type="caution">
    <text evidence="1">The sequence shown here is derived from an EMBL/GenBank/DDBJ whole genome shotgun (WGS) entry which is preliminary data.</text>
</comment>
<evidence type="ECO:0000313" key="1">
    <source>
        <dbReference type="EMBL" id="MPC53266.1"/>
    </source>
</evidence>
<name>A0A5B7G700_PORTR</name>
<gene>
    <name evidence="1" type="ORF">E2C01_047155</name>
</gene>
<accession>A0A5B7G700</accession>
<dbReference type="EMBL" id="VSRR010011496">
    <property type="protein sequence ID" value="MPC53266.1"/>
    <property type="molecule type" value="Genomic_DNA"/>
</dbReference>
<keyword evidence="2" id="KW-1185">Reference proteome</keyword>
<dbReference type="Proteomes" id="UP000324222">
    <property type="component" value="Unassembled WGS sequence"/>
</dbReference>
<dbReference type="AlphaFoldDB" id="A0A5B7G700"/>
<evidence type="ECO:0000313" key="2">
    <source>
        <dbReference type="Proteomes" id="UP000324222"/>
    </source>
</evidence>
<reference evidence="1 2" key="1">
    <citation type="submission" date="2019-05" db="EMBL/GenBank/DDBJ databases">
        <title>Another draft genome of Portunus trituberculatus and its Hox gene families provides insights of decapod evolution.</title>
        <authorList>
            <person name="Jeong J.-H."/>
            <person name="Song I."/>
            <person name="Kim S."/>
            <person name="Choi T."/>
            <person name="Kim D."/>
            <person name="Ryu S."/>
            <person name="Kim W."/>
        </authorList>
    </citation>
    <scope>NUCLEOTIDE SEQUENCE [LARGE SCALE GENOMIC DNA]</scope>
    <source>
        <tissue evidence="1">Muscle</tissue>
    </source>
</reference>